<accession>A0ABT7QJY7</accession>
<dbReference type="InterPro" id="IPR023346">
    <property type="entry name" value="Lysozyme-like_dom_sf"/>
</dbReference>
<evidence type="ECO:0000256" key="1">
    <source>
        <dbReference type="ARBA" id="ARBA00007734"/>
    </source>
</evidence>
<feature type="domain" description="Transglycosylase SLT" evidence="2">
    <location>
        <begin position="86"/>
        <end position="179"/>
    </location>
</feature>
<dbReference type="InterPro" id="IPR008258">
    <property type="entry name" value="Transglycosylase_SLT_dom_1"/>
</dbReference>
<dbReference type="EMBL" id="JANQAO010000001">
    <property type="protein sequence ID" value="MDM5146987.1"/>
    <property type="molecule type" value="Genomic_DNA"/>
</dbReference>
<keyword evidence="4" id="KW-1185">Reference proteome</keyword>
<evidence type="ECO:0000313" key="4">
    <source>
        <dbReference type="Proteomes" id="UP001168167"/>
    </source>
</evidence>
<dbReference type="Pfam" id="PF01464">
    <property type="entry name" value="SLT"/>
    <property type="match status" value="1"/>
</dbReference>
<evidence type="ECO:0000259" key="2">
    <source>
        <dbReference type="Pfam" id="PF01464"/>
    </source>
</evidence>
<dbReference type="Gene3D" id="1.10.530.10">
    <property type="match status" value="1"/>
</dbReference>
<reference evidence="3" key="2">
    <citation type="journal article" date="2023" name="Microbiome">
        <title>Synthase-selected sorting approach identifies a beta-lactone synthase in a nudibranch symbiotic bacterium.</title>
        <authorList>
            <person name="Dzunkova M."/>
            <person name="La Clair J.J."/>
            <person name="Tyml T."/>
            <person name="Doud D."/>
            <person name="Schulz F."/>
            <person name="Piquer-Esteban S."/>
            <person name="Porcel Sanchis D."/>
            <person name="Osborn A."/>
            <person name="Robinson D."/>
            <person name="Louie K.B."/>
            <person name="Bowen B.P."/>
            <person name="Bowers R.M."/>
            <person name="Lee J."/>
            <person name="Arnau V."/>
            <person name="Diaz-Villanueva W."/>
            <person name="Stepanauskas R."/>
            <person name="Gosliner T."/>
            <person name="Date S.V."/>
            <person name="Northen T.R."/>
            <person name="Cheng J.F."/>
            <person name="Burkart M.D."/>
            <person name="Woyke T."/>
        </authorList>
    </citation>
    <scope>NUCLEOTIDE SEQUENCE</scope>
    <source>
        <strain evidence="3">Df01</strain>
    </source>
</reference>
<dbReference type="Proteomes" id="UP001168167">
    <property type="component" value="Unassembled WGS sequence"/>
</dbReference>
<dbReference type="PANTHER" id="PTHR37423">
    <property type="entry name" value="SOLUBLE LYTIC MUREIN TRANSGLYCOSYLASE-RELATED"/>
    <property type="match status" value="1"/>
</dbReference>
<dbReference type="CDD" id="cd00254">
    <property type="entry name" value="LT-like"/>
    <property type="match status" value="1"/>
</dbReference>
<protein>
    <submittedName>
        <fullName evidence="3">Lytic transglycosylase domain-containing protein</fullName>
    </submittedName>
</protein>
<reference evidence="3" key="1">
    <citation type="submission" date="2022-08" db="EMBL/GenBank/DDBJ databases">
        <authorList>
            <person name="Dzunkova M."/>
            <person name="La Clair J."/>
            <person name="Tyml T."/>
            <person name="Doud D."/>
            <person name="Schulz F."/>
            <person name="Piquer S."/>
            <person name="Porcel Sanchis D."/>
            <person name="Osborn A."/>
            <person name="Robinson D."/>
            <person name="Louie K.B."/>
            <person name="Bowen B.P."/>
            <person name="Bowers R."/>
            <person name="Lee J."/>
            <person name="Arnau Llombart V."/>
            <person name="Diaz Villanueva W."/>
            <person name="Gosliner T."/>
            <person name="Northen T."/>
            <person name="Cheng J.-F."/>
            <person name="Burkart M.D."/>
            <person name="Woyke T."/>
        </authorList>
    </citation>
    <scope>NUCLEOTIDE SEQUENCE</scope>
    <source>
        <strain evidence="3">Df01</strain>
    </source>
</reference>
<comment type="caution">
    <text evidence="3">The sequence shown here is derived from an EMBL/GenBank/DDBJ whole genome shotgun (WGS) entry which is preliminary data.</text>
</comment>
<proteinExistence type="inferred from homology"/>
<dbReference type="SUPFAM" id="SSF53955">
    <property type="entry name" value="Lysozyme-like"/>
    <property type="match status" value="1"/>
</dbReference>
<comment type="similarity">
    <text evidence="1">Belongs to the transglycosylase Slt family.</text>
</comment>
<gene>
    <name evidence="3" type="ORF">NQX30_01120</name>
</gene>
<dbReference type="PANTHER" id="PTHR37423:SF2">
    <property type="entry name" value="MEMBRANE-BOUND LYTIC MUREIN TRANSGLYCOSYLASE C"/>
    <property type="match status" value="1"/>
</dbReference>
<name>A0ABT7QJY7_9GAMM</name>
<organism evidence="3 4">
    <name type="scientific">Candidatus Doriopsillibacter californiensis</name>
    <dbReference type="NCBI Taxonomy" id="2970740"/>
    <lineage>
        <taxon>Bacteria</taxon>
        <taxon>Pseudomonadati</taxon>
        <taxon>Pseudomonadota</taxon>
        <taxon>Gammaproteobacteria</taxon>
        <taxon>Candidatus Tethybacterales</taxon>
        <taxon>Candidatus Persebacteraceae</taxon>
        <taxon>Candidatus Doriopsillibacter</taxon>
    </lineage>
</organism>
<sequence length="195" mass="22451">MIITLFLTPVVHAGEQQYEELSDSTRASLQGLFSDRAPTRLFFDTPAEGERWLAEMSRRLAKILPRRSILQNEQARRDFLVSLHYEATRAGLPPQLVLSLVHVESAFRKYAISSAGARGYMQVMPFWTGLISGEQPHNLFNLRTNLRYGTIILRHYLDIEKGNLFRALGRYNGSLGRAHYPNAVQAKWKKHWVWP</sequence>
<evidence type="ECO:0000313" key="3">
    <source>
        <dbReference type="EMBL" id="MDM5146987.1"/>
    </source>
</evidence>